<evidence type="ECO:0000256" key="13">
    <source>
        <dbReference type="SAM" id="MobiDB-lite"/>
    </source>
</evidence>
<dbReference type="PANTHER" id="PTHR11618">
    <property type="entry name" value="TRANSCRIPTION INITIATION FACTOR IIB-RELATED"/>
    <property type="match status" value="1"/>
</dbReference>
<dbReference type="Pfam" id="PF07741">
    <property type="entry name" value="BRF1"/>
    <property type="match status" value="1"/>
</dbReference>
<dbReference type="InterPro" id="IPR011665">
    <property type="entry name" value="BRF1_TBP-bd_dom"/>
</dbReference>
<comment type="caution">
    <text evidence="15">The sequence shown here is derived from an EMBL/GenBank/DDBJ whole genome shotgun (WGS) entry which is preliminary data.</text>
</comment>
<evidence type="ECO:0000256" key="12">
    <source>
        <dbReference type="PROSITE-ProRule" id="PRU00469"/>
    </source>
</evidence>
<dbReference type="PANTHER" id="PTHR11618:SF4">
    <property type="entry name" value="TRANSCRIPTION FACTOR IIIB 90 KDA SUBUNIT"/>
    <property type="match status" value="1"/>
</dbReference>
<proteinExistence type="inferred from homology"/>
<keyword evidence="6" id="KW-0862">Zinc</keyword>
<feature type="region of interest" description="Disordered" evidence="13">
    <location>
        <begin position="385"/>
        <end position="424"/>
    </location>
</feature>
<evidence type="ECO:0000256" key="9">
    <source>
        <dbReference type="ARBA" id="ARBA00023163"/>
    </source>
</evidence>
<organism evidence="15 16">
    <name type="scientific">Holothuria leucospilota</name>
    <name type="common">Black long sea cucumber</name>
    <name type="synonym">Mertensiothuria leucospilota</name>
    <dbReference type="NCBI Taxonomy" id="206669"/>
    <lineage>
        <taxon>Eukaryota</taxon>
        <taxon>Metazoa</taxon>
        <taxon>Echinodermata</taxon>
        <taxon>Eleutherozoa</taxon>
        <taxon>Echinozoa</taxon>
        <taxon>Holothuroidea</taxon>
        <taxon>Aspidochirotacea</taxon>
        <taxon>Aspidochirotida</taxon>
        <taxon>Holothuriidae</taxon>
        <taxon>Holothuria</taxon>
    </lineage>
</organism>
<keyword evidence="9" id="KW-0804">Transcription</keyword>
<keyword evidence="10" id="KW-0539">Nucleus</keyword>
<dbReference type="FunFam" id="1.10.472.10:FF:000007">
    <property type="entry name" value="Transcription factor IIIB 90 kDa subunit"/>
    <property type="match status" value="1"/>
</dbReference>
<dbReference type="SUPFAM" id="SSF47954">
    <property type="entry name" value="Cyclin-like"/>
    <property type="match status" value="2"/>
</dbReference>
<dbReference type="GO" id="GO:0008270">
    <property type="term" value="F:zinc ion binding"/>
    <property type="evidence" value="ECO:0007669"/>
    <property type="project" value="UniProtKB-KW"/>
</dbReference>
<dbReference type="SUPFAM" id="SSF57783">
    <property type="entry name" value="Zinc beta-ribbon"/>
    <property type="match status" value="1"/>
</dbReference>
<evidence type="ECO:0000313" key="15">
    <source>
        <dbReference type="EMBL" id="KAJ8044632.1"/>
    </source>
</evidence>
<keyword evidence="7" id="KW-0805">Transcription regulation</keyword>
<dbReference type="GO" id="GO:0097550">
    <property type="term" value="C:transcription preinitiation complex"/>
    <property type="evidence" value="ECO:0007669"/>
    <property type="project" value="TreeGrafter"/>
</dbReference>
<reference evidence="15" key="1">
    <citation type="submission" date="2021-10" db="EMBL/GenBank/DDBJ databases">
        <title>Tropical sea cucumber genome reveals ecological adaptation and Cuvierian tubules defense mechanism.</title>
        <authorList>
            <person name="Chen T."/>
        </authorList>
    </citation>
    <scope>NUCLEOTIDE SEQUENCE</scope>
    <source>
        <strain evidence="15">Nanhai2018</strain>
        <tissue evidence="15">Muscle</tissue>
    </source>
</reference>
<dbReference type="GO" id="GO:0070897">
    <property type="term" value="P:transcription preinitiation complex assembly"/>
    <property type="evidence" value="ECO:0007669"/>
    <property type="project" value="InterPro"/>
</dbReference>
<dbReference type="Gene3D" id="1.10.472.10">
    <property type="entry name" value="Cyclin-like"/>
    <property type="match status" value="2"/>
</dbReference>
<evidence type="ECO:0000256" key="7">
    <source>
        <dbReference type="ARBA" id="ARBA00023015"/>
    </source>
</evidence>
<dbReference type="GO" id="GO:0005634">
    <property type="term" value="C:nucleus"/>
    <property type="evidence" value="ECO:0007669"/>
    <property type="project" value="UniProtKB-SubCell"/>
</dbReference>
<evidence type="ECO:0000256" key="6">
    <source>
        <dbReference type="ARBA" id="ARBA00022833"/>
    </source>
</evidence>
<dbReference type="FunFam" id="1.10.472.10:FF:000002">
    <property type="entry name" value="Transcription factor IIIB 90 kDa subunit"/>
    <property type="match status" value="1"/>
</dbReference>
<dbReference type="GO" id="GO:0001006">
    <property type="term" value="F:RNA polymerase III type 3 promoter sequence-specific DNA binding"/>
    <property type="evidence" value="ECO:0007669"/>
    <property type="project" value="TreeGrafter"/>
</dbReference>
<dbReference type="AlphaFoldDB" id="A0A9Q1CG44"/>
<evidence type="ECO:0000313" key="16">
    <source>
        <dbReference type="Proteomes" id="UP001152320"/>
    </source>
</evidence>
<dbReference type="PRINTS" id="PR00685">
    <property type="entry name" value="TIFACTORIIB"/>
</dbReference>
<protein>
    <recommendedName>
        <fullName evidence="11">B-related factor 1</fullName>
    </recommendedName>
</protein>
<evidence type="ECO:0000256" key="4">
    <source>
        <dbReference type="ARBA" id="ARBA00022737"/>
    </source>
</evidence>
<feature type="compositionally biased region" description="Polar residues" evidence="13">
    <location>
        <begin position="404"/>
        <end position="422"/>
    </location>
</feature>
<dbReference type="GO" id="GO:0000126">
    <property type="term" value="C:transcription factor TFIIIB complex"/>
    <property type="evidence" value="ECO:0007669"/>
    <property type="project" value="TreeGrafter"/>
</dbReference>
<keyword evidence="16" id="KW-1185">Reference proteome</keyword>
<keyword evidence="3" id="KW-0479">Metal-binding</keyword>
<evidence type="ECO:0000259" key="14">
    <source>
        <dbReference type="PROSITE" id="PS51134"/>
    </source>
</evidence>
<feature type="compositionally biased region" description="Acidic residues" evidence="13">
    <location>
        <begin position="474"/>
        <end position="492"/>
    </location>
</feature>
<feature type="compositionally biased region" description="Basic and acidic residues" evidence="13">
    <location>
        <begin position="528"/>
        <end position="546"/>
    </location>
</feature>
<accession>A0A9Q1CG44</accession>
<feature type="compositionally biased region" description="Acidic residues" evidence="13">
    <location>
        <begin position="688"/>
        <end position="709"/>
    </location>
</feature>
<comment type="similarity">
    <text evidence="2">Belongs to the TFIIB family.</text>
</comment>
<feature type="region of interest" description="Disordered" evidence="13">
    <location>
        <begin position="472"/>
        <end position="492"/>
    </location>
</feature>
<evidence type="ECO:0000256" key="10">
    <source>
        <dbReference type="ARBA" id="ARBA00023242"/>
    </source>
</evidence>
<gene>
    <name evidence="15" type="ORF">HOLleu_07421</name>
</gene>
<dbReference type="PROSITE" id="PS51134">
    <property type="entry name" value="ZF_TFIIB"/>
    <property type="match status" value="1"/>
</dbReference>
<dbReference type="InterPro" id="IPR036915">
    <property type="entry name" value="Cyclin-like_sf"/>
</dbReference>
<feature type="region of interest" description="Disordered" evidence="13">
    <location>
        <begin position="528"/>
        <end position="566"/>
    </location>
</feature>
<dbReference type="GO" id="GO:0017025">
    <property type="term" value="F:TBP-class protein binding"/>
    <property type="evidence" value="ECO:0007669"/>
    <property type="project" value="InterPro"/>
</dbReference>
<feature type="region of interest" description="Disordered" evidence="13">
    <location>
        <begin position="673"/>
        <end position="709"/>
    </location>
</feature>
<dbReference type="Pfam" id="PF00382">
    <property type="entry name" value="TFIIB"/>
    <property type="match status" value="2"/>
</dbReference>
<dbReference type="Pfam" id="PF08271">
    <property type="entry name" value="Zn_Ribbon_TF"/>
    <property type="match status" value="1"/>
</dbReference>
<dbReference type="SMART" id="SM00385">
    <property type="entry name" value="CYCLIN"/>
    <property type="match status" value="2"/>
</dbReference>
<keyword evidence="8" id="KW-0010">Activator</keyword>
<evidence type="ECO:0000256" key="11">
    <source>
        <dbReference type="ARBA" id="ARBA00031009"/>
    </source>
</evidence>
<dbReference type="InterPro" id="IPR013137">
    <property type="entry name" value="Znf_TFIIB"/>
</dbReference>
<dbReference type="CDD" id="cd20554">
    <property type="entry name" value="CYCLIN_TFIIIB90_rpt2"/>
    <property type="match status" value="1"/>
</dbReference>
<evidence type="ECO:0000256" key="1">
    <source>
        <dbReference type="ARBA" id="ARBA00004123"/>
    </source>
</evidence>
<evidence type="ECO:0000256" key="3">
    <source>
        <dbReference type="ARBA" id="ARBA00022723"/>
    </source>
</evidence>
<evidence type="ECO:0000256" key="5">
    <source>
        <dbReference type="ARBA" id="ARBA00022771"/>
    </source>
</evidence>
<sequence length="709" mass="79059">MSKAAVCPNCGGSDIDSDQSRGNAVCVSCGSVIEDNYIVSEVNFSENSLGGTSVIGQFVSSEGKASSTLGGDFRTGVGKESRMITLQKGKDRVTFIGNQLNLNNHCLGIAYNFFKMAVQKKLTRGRKTDHIVAACLYLACRVECTPHMLLDLSDLLQVNVYVLGKTYVKLSQELHIFVPAIDPCLYIPRFAHKLEFGDKTHTVSMTALRLVSRMKRDWMHTGRRPSGLCGAALLVSARLHNFNRTQRQIIKVVKVCDATLRKRLSEFEDTPSGQLTVDEFNKIDLEEEQDPPSFTQARRNAKIAQLKELSQKQVMELTGEVSTVQIAIEKALQKRKQQKTDDRMSISSVSTLDEVEQEALMEELDENEILGNTLQEEENRINPDLMAAGSSSSQDRVPDPEAETGQNNELAENNLTTPSQDSAAKKPDEVLDELLMPPPWFSEKKAQKGGLRPSPLSLGLRETIEECMKIPDQSEVETQEGADDSGELDLTGIDDADLDKFILSEKEVEVKTRIWMLENAEYYKDMKKKEEAEEKARENQAKEDQKKQKRKPKKKPQAPANTAGEAIEKLLKERRISSKINYDVLKNLEKTSVEVRMSSEPSSPAEPMMRRMPPSPVTQPQAQAVIKRALVVETEDEPPLKKKAAVEALMPSVGEPAPAPSVVPDVVIESGPVEQNEEAEEAYHEEIGDYFDEDEDDDIDDYQEGYDTD</sequence>
<feature type="compositionally biased region" description="Basic residues" evidence="13">
    <location>
        <begin position="547"/>
        <end position="556"/>
    </location>
</feature>
<dbReference type="InterPro" id="IPR013150">
    <property type="entry name" value="TFIIB_cyclin"/>
</dbReference>
<dbReference type="Proteomes" id="UP001152320">
    <property type="component" value="Chromosome 3"/>
</dbReference>
<feature type="compositionally biased region" description="Low complexity" evidence="13">
    <location>
        <begin position="598"/>
        <end position="607"/>
    </location>
</feature>
<keyword evidence="5 12" id="KW-0863">Zinc-finger</keyword>
<dbReference type="FunFam" id="2.20.25.10:FF:000012">
    <property type="entry name" value="Putative transcription factor IIIB 90 kDa subunit"/>
    <property type="match status" value="1"/>
</dbReference>
<dbReference type="GO" id="GO:0000995">
    <property type="term" value="F:RNA polymerase III general transcription initiation factor activity"/>
    <property type="evidence" value="ECO:0007669"/>
    <property type="project" value="TreeGrafter"/>
</dbReference>
<dbReference type="Gene3D" id="2.20.25.10">
    <property type="match status" value="1"/>
</dbReference>
<evidence type="ECO:0000256" key="8">
    <source>
        <dbReference type="ARBA" id="ARBA00023159"/>
    </source>
</evidence>
<keyword evidence="4" id="KW-0677">Repeat</keyword>
<dbReference type="Gene3D" id="1.20.5.650">
    <property type="entry name" value="Single helix bin"/>
    <property type="match status" value="1"/>
</dbReference>
<evidence type="ECO:0000256" key="2">
    <source>
        <dbReference type="ARBA" id="ARBA00010857"/>
    </source>
</evidence>
<comment type="subcellular location">
    <subcellularLocation>
        <location evidence="1">Nucleus</location>
    </subcellularLocation>
</comment>
<dbReference type="InterPro" id="IPR013763">
    <property type="entry name" value="Cyclin-like_dom"/>
</dbReference>
<dbReference type="InterPro" id="IPR000812">
    <property type="entry name" value="TFIIB"/>
</dbReference>
<name>A0A9Q1CG44_HOLLE</name>
<feature type="region of interest" description="Disordered" evidence="13">
    <location>
        <begin position="593"/>
        <end position="621"/>
    </location>
</feature>
<dbReference type="CDD" id="cd20553">
    <property type="entry name" value="CYCLIN_TFIIIB90_rpt1"/>
    <property type="match status" value="1"/>
</dbReference>
<dbReference type="OrthoDB" id="511529at2759"/>
<dbReference type="EMBL" id="JAIZAY010000003">
    <property type="protein sequence ID" value="KAJ8044632.1"/>
    <property type="molecule type" value="Genomic_DNA"/>
</dbReference>
<feature type="domain" description="TFIIB-type" evidence="14">
    <location>
        <begin position="3"/>
        <end position="34"/>
    </location>
</feature>